<dbReference type="EMBL" id="HG994583">
    <property type="protein sequence ID" value="CAF2928097.1"/>
    <property type="molecule type" value="Genomic_DNA"/>
</dbReference>
<organism evidence="1 2">
    <name type="scientific">Lepeophtheirus salmonis</name>
    <name type="common">Salmon louse</name>
    <name type="synonym">Caligus salmonis</name>
    <dbReference type="NCBI Taxonomy" id="72036"/>
    <lineage>
        <taxon>Eukaryota</taxon>
        <taxon>Metazoa</taxon>
        <taxon>Ecdysozoa</taxon>
        <taxon>Arthropoda</taxon>
        <taxon>Crustacea</taxon>
        <taxon>Multicrustacea</taxon>
        <taxon>Hexanauplia</taxon>
        <taxon>Copepoda</taxon>
        <taxon>Siphonostomatoida</taxon>
        <taxon>Caligidae</taxon>
        <taxon>Lepeophtheirus</taxon>
    </lineage>
</organism>
<evidence type="ECO:0000313" key="2">
    <source>
        <dbReference type="Proteomes" id="UP000675881"/>
    </source>
</evidence>
<dbReference type="AlphaFoldDB" id="A0A7R8CTN9"/>
<gene>
    <name evidence="1" type="ORF">LSAA_8940</name>
</gene>
<dbReference type="Proteomes" id="UP000675881">
    <property type="component" value="Chromosome 4"/>
</dbReference>
<evidence type="ECO:0000313" key="1">
    <source>
        <dbReference type="EMBL" id="CAF2928097.1"/>
    </source>
</evidence>
<keyword evidence="2" id="KW-1185">Reference proteome</keyword>
<name>A0A7R8CTN9_LEPSM</name>
<proteinExistence type="predicted"/>
<accession>A0A7R8CTN9</accession>
<protein>
    <submittedName>
        <fullName evidence="1">(salmon louse) hypothetical protein</fullName>
    </submittedName>
</protein>
<reference evidence="1" key="1">
    <citation type="submission" date="2021-02" db="EMBL/GenBank/DDBJ databases">
        <authorList>
            <person name="Bekaert M."/>
        </authorList>
    </citation>
    <scope>NUCLEOTIDE SEQUENCE</scope>
    <source>
        <strain evidence="1">IoA-00</strain>
    </source>
</reference>
<sequence length="111" mass="12897">MVTRENERPPDLSINGHGFVSVVTKQLKVTCKNFVRSKKLIEDGDNLHRKLGSVGKPKINIARLKEDEPSKPQRVRLKYFLSRLFELLKESYSRFCEVCFIEWIFGLLVTS</sequence>